<dbReference type="PROSITE" id="PS00211">
    <property type="entry name" value="ABC_TRANSPORTER_1"/>
    <property type="match status" value="1"/>
</dbReference>
<dbReference type="SMART" id="SM00382">
    <property type="entry name" value="AAA"/>
    <property type="match status" value="1"/>
</dbReference>
<dbReference type="InterPro" id="IPR017871">
    <property type="entry name" value="ABC_transporter-like_CS"/>
</dbReference>
<keyword evidence="7" id="KW-1185">Reference proteome</keyword>
<keyword evidence="4" id="KW-0067">ATP-binding</keyword>
<comment type="similarity">
    <text evidence="1">Belongs to the ABC transporter superfamily.</text>
</comment>
<dbReference type="InterPro" id="IPR050086">
    <property type="entry name" value="MetN_ABC_transporter-like"/>
</dbReference>
<dbReference type="CDD" id="cd03262">
    <property type="entry name" value="ABC_HisP_GlnQ"/>
    <property type="match status" value="1"/>
</dbReference>
<dbReference type="EMBL" id="CP000812">
    <property type="protein sequence ID" value="ABV32594.1"/>
    <property type="molecule type" value="Genomic_DNA"/>
</dbReference>
<dbReference type="Gene3D" id="3.40.50.300">
    <property type="entry name" value="P-loop containing nucleotide triphosphate hydrolases"/>
    <property type="match status" value="1"/>
</dbReference>
<dbReference type="eggNOG" id="COG1126">
    <property type="taxonomic scope" value="Bacteria"/>
</dbReference>
<dbReference type="Pfam" id="PF00005">
    <property type="entry name" value="ABC_tran"/>
    <property type="match status" value="1"/>
</dbReference>
<dbReference type="AlphaFoldDB" id="A8F360"/>
<reference evidence="6 7" key="1">
    <citation type="submission" date="2007-08" db="EMBL/GenBank/DDBJ databases">
        <title>Complete sequence of Thermotoga lettingae TMO.</title>
        <authorList>
            <consortium name="US DOE Joint Genome Institute"/>
            <person name="Copeland A."/>
            <person name="Lucas S."/>
            <person name="Lapidus A."/>
            <person name="Barry K."/>
            <person name="Glavina del Rio T."/>
            <person name="Dalin E."/>
            <person name="Tice H."/>
            <person name="Pitluck S."/>
            <person name="Foster B."/>
            <person name="Bruce D."/>
            <person name="Schmutz J."/>
            <person name="Larimer F."/>
            <person name="Land M."/>
            <person name="Hauser L."/>
            <person name="Kyrpides N."/>
            <person name="Mikhailova N."/>
            <person name="Nelson K."/>
            <person name="Gogarten J.P."/>
            <person name="Noll K."/>
            <person name="Richardson P."/>
        </authorList>
    </citation>
    <scope>NUCLEOTIDE SEQUENCE [LARGE SCALE GENOMIC DNA]</scope>
    <source>
        <strain evidence="7">ATCC BAA-301 / DSM 14385 / NBRC 107922 / TMO</strain>
    </source>
</reference>
<evidence type="ECO:0000256" key="4">
    <source>
        <dbReference type="ARBA" id="ARBA00022840"/>
    </source>
</evidence>
<reference evidence="6 7" key="2">
    <citation type="journal article" date="2009" name="Proc. Natl. Acad. Sci. U.S.A.">
        <title>On the chimeric nature, thermophilic origin, and phylogenetic placement of the Thermotogales.</title>
        <authorList>
            <person name="Zhaxybayeva O."/>
            <person name="Swithers K.S."/>
            <person name="Lapierre P."/>
            <person name="Fournier G.P."/>
            <person name="Bickhart D.M."/>
            <person name="DeBoy R.T."/>
            <person name="Nelson K.E."/>
            <person name="Nesbo C.L."/>
            <person name="Doolittle W.F."/>
            <person name="Gogarten J.P."/>
            <person name="Noll K.M."/>
        </authorList>
    </citation>
    <scope>NUCLEOTIDE SEQUENCE [LARGE SCALE GENOMIC DNA]</scope>
    <source>
        <strain evidence="7">ATCC BAA-301 / DSM 14385 / NBRC 107922 / TMO</strain>
    </source>
</reference>
<evidence type="ECO:0000256" key="3">
    <source>
        <dbReference type="ARBA" id="ARBA00022741"/>
    </source>
</evidence>
<sequence>MESVVEITGLNKFYGRNHVLKNINLRVEKGDVLVICGPSGAGKSTLLRCINRLENFETGTVRVLGKDVKIHTNLIFIRRNTGMVFQHFNLFPHLTVLDNIIIAPIHVKKVAKHEAVEKAKILLQRVGLSEKLMSYPHQLSGGEKQRVAIARALAMDPEIMMFDEPTSALDPEMIKEVLNVMVDLANGGMTMIVVTHEMGFAKQVSNKIAFMDKGEIIEFATKESFFSNPTSQRAREFLSKIL</sequence>
<dbReference type="SUPFAM" id="SSF52540">
    <property type="entry name" value="P-loop containing nucleoside triphosphate hydrolases"/>
    <property type="match status" value="1"/>
</dbReference>
<dbReference type="InterPro" id="IPR027417">
    <property type="entry name" value="P-loop_NTPase"/>
</dbReference>
<evidence type="ECO:0000313" key="6">
    <source>
        <dbReference type="EMBL" id="ABV32594.1"/>
    </source>
</evidence>
<dbReference type="InterPro" id="IPR003439">
    <property type="entry name" value="ABC_transporter-like_ATP-bd"/>
</dbReference>
<proteinExistence type="inferred from homology"/>
<organism evidence="6 7">
    <name type="scientific">Pseudothermotoga lettingae (strain ATCC BAA-301 / DSM 14385 / NBRC 107922 / TMO)</name>
    <name type="common">Thermotoga lettingae</name>
    <dbReference type="NCBI Taxonomy" id="416591"/>
    <lineage>
        <taxon>Bacteria</taxon>
        <taxon>Thermotogati</taxon>
        <taxon>Thermotogota</taxon>
        <taxon>Thermotogae</taxon>
        <taxon>Thermotogales</taxon>
        <taxon>Thermotogaceae</taxon>
        <taxon>Pseudothermotoga</taxon>
    </lineage>
</organism>
<dbReference type="FunFam" id="3.40.50.300:FF:000020">
    <property type="entry name" value="Amino acid ABC transporter ATP-binding component"/>
    <property type="match status" value="1"/>
</dbReference>
<dbReference type="STRING" id="416591.Tlet_0021"/>
<gene>
    <name evidence="6" type="ordered locus">Tlet_0021</name>
</gene>
<keyword evidence="3" id="KW-0547">Nucleotide-binding</keyword>
<accession>A8F360</accession>
<name>A8F360_PSELT</name>
<feature type="domain" description="ABC transporter" evidence="5">
    <location>
        <begin position="5"/>
        <end position="238"/>
    </location>
</feature>
<evidence type="ECO:0000313" key="7">
    <source>
        <dbReference type="Proteomes" id="UP000002016"/>
    </source>
</evidence>
<evidence type="ECO:0000256" key="2">
    <source>
        <dbReference type="ARBA" id="ARBA00022448"/>
    </source>
</evidence>
<dbReference type="Proteomes" id="UP000002016">
    <property type="component" value="Chromosome"/>
</dbReference>
<dbReference type="RefSeq" id="WP_012002075.1">
    <property type="nucleotide sequence ID" value="NZ_BSDV01000001.1"/>
</dbReference>
<dbReference type="HOGENOM" id="CLU_000604_1_22_0"/>
<dbReference type="PANTHER" id="PTHR43166">
    <property type="entry name" value="AMINO ACID IMPORT ATP-BINDING PROTEIN"/>
    <property type="match status" value="1"/>
</dbReference>
<keyword evidence="2" id="KW-0813">Transport</keyword>
<dbReference type="InterPro" id="IPR003593">
    <property type="entry name" value="AAA+_ATPase"/>
</dbReference>
<dbReference type="GO" id="GO:0016887">
    <property type="term" value="F:ATP hydrolysis activity"/>
    <property type="evidence" value="ECO:0007669"/>
    <property type="project" value="InterPro"/>
</dbReference>
<protein>
    <submittedName>
        <fullName evidence="6">ABC transporter related</fullName>
    </submittedName>
</protein>
<evidence type="ECO:0000256" key="1">
    <source>
        <dbReference type="ARBA" id="ARBA00005417"/>
    </source>
</evidence>
<dbReference type="PANTHER" id="PTHR43166:SF4">
    <property type="entry name" value="PHOSPHONATES IMPORT ATP-BINDING PROTEIN PHNC"/>
    <property type="match status" value="1"/>
</dbReference>
<dbReference type="InterPro" id="IPR030679">
    <property type="entry name" value="ABC_ATPase_HisP-typ"/>
</dbReference>
<dbReference type="PIRSF" id="PIRSF039085">
    <property type="entry name" value="ABC_ATPase_HisP"/>
    <property type="match status" value="1"/>
</dbReference>
<dbReference type="KEGG" id="tle:Tlet_0021"/>
<evidence type="ECO:0000259" key="5">
    <source>
        <dbReference type="PROSITE" id="PS50893"/>
    </source>
</evidence>
<dbReference type="GO" id="GO:0015424">
    <property type="term" value="F:ABC-type amino acid transporter activity"/>
    <property type="evidence" value="ECO:0007669"/>
    <property type="project" value="InterPro"/>
</dbReference>
<dbReference type="GO" id="GO:0005524">
    <property type="term" value="F:ATP binding"/>
    <property type="evidence" value="ECO:0007669"/>
    <property type="project" value="UniProtKB-KW"/>
</dbReference>
<dbReference type="PROSITE" id="PS50893">
    <property type="entry name" value="ABC_TRANSPORTER_2"/>
    <property type="match status" value="1"/>
</dbReference>